<evidence type="ECO:0000256" key="3">
    <source>
        <dbReference type="ARBA" id="ARBA00022968"/>
    </source>
</evidence>
<evidence type="ECO:0000259" key="6">
    <source>
        <dbReference type="PROSITE" id="PS51352"/>
    </source>
</evidence>
<dbReference type="InterPro" id="IPR050553">
    <property type="entry name" value="Thioredoxin_ResA/DsbE_sf"/>
</dbReference>
<evidence type="ECO:0000256" key="4">
    <source>
        <dbReference type="ARBA" id="ARBA00023157"/>
    </source>
</evidence>
<dbReference type="InterPro" id="IPR036249">
    <property type="entry name" value="Thioredoxin-like_sf"/>
</dbReference>
<keyword evidence="3" id="KW-0735">Signal-anchor</keyword>
<evidence type="ECO:0000313" key="8">
    <source>
        <dbReference type="Proteomes" id="UP001501624"/>
    </source>
</evidence>
<dbReference type="InterPro" id="IPR000866">
    <property type="entry name" value="AhpC/TSA"/>
</dbReference>
<evidence type="ECO:0000313" key="7">
    <source>
        <dbReference type="EMBL" id="GAA3856466.1"/>
    </source>
</evidence>
<keyword evidence="2" id="KW-0201">Cytochrome c-type biogenesis</keyword>
<dbReference type="SUPFAM" id="SSF52833">
    <property type="entry name" value="Thioredoxin-like"/>
    <property type="match status" value="1"/>
</dbReference>
<dbReference type="PANTHER" id="PTHR42852:SF6">
    <property type="entry name" value="THIOL:DISULFIDE INTERCHANGE PROTEIN DSBE"/>
    <property type="match status" value="1"/>
</dbReference>
<organism evidence="7 8">
    <name type="scientific">Amycolatopsis tucumanensis</name>
    <dbReference type="NCBI Taxonomy" id="401106"/>
    <lineage>
        <taxon>Bacteria</taxon>
        <taxon>Bacillati</taxon>
        <taxon>Actinomycetota</taxon>
        <taxon>Actinomycetes</taxon>
        <taxon>Pseudonocardiales</taxon>
        <taxon>Pseudonocardiaceae</taxon>
        <taxon>Amycolatopsis</taxon>
    </lineage>
</organism>
<keyword evidence="5" id="KW-0676">Redox-active center</keyword>
<dbReference type="PROSITE" id="PS51352">
    <property type="entry name" value="THIOREDOXIN_2"/>
    <property type="match status" value="1"/>
</dbReference>
<dbReference type="RefSeq" id="WP_237339347.1">
    <property type="nucleotide sequence ID" value="NZ_BAABCM010000026.1"/>
</dbReference>
<gene>
    <name evidence="7" type="ORF">GCM10022380_87480</name>
</gene>
<protein>
    <submittedName>
        <fullName evidence="7">TlpA disulfide reductase family protein</fullName>
    </submittedName>
</protein>
<name>A0ABP7JVQ1_9PSEU</name>
<dbReference type="InterPro" id="IPR013766">
    <property type="entry name" value="Thioredoxin_domain"/>
</dbReference>
<dbReference type="EMBL" id="BAABCM010000026">
    <property type="protein sequence ID" value="GAA3856466.1"/>
    <property type="molecule type" value="Genomic_DNA"/>
</dbReference>
<dbReference type="Pfam" id="PF00578">
    <property type="entry name" value="AhpC-TSA"/>
    <property type="match status" value="1"/>
</dbReference>
<dbReference type="InterPro" id="IPR017937">
    <property type="entry name" value="Thioredoxin_CS"/>
</dbReference>
<evidence type="ECO:0000256" key="2">
    <source>
        <dbReference type="ARBA" id="ARBA00022748"/>
    </source>
</evidence>
<dbReference type="Proteomes" id="UP001501624">
    <property type="component" value="Unassembled WGS sequence"/>
</dbReference>
<comment type="subcellular location">
    <subcellularLocation>
        <location evidence="1">Cell envelope</location>
    </subcellularLocation>
</comment>
<feature type="domain" description="Thioredoxin" evidence="6">
    <location>
        <begin position="26"/>
        <end position="192"/>
    </location>
</feature>
<accession>A0ABP7JVQ1</accession>
<keyword evidence="4" id="KW-1015">Disulfide bond</keyword>
<comment type="caution">
    <text evidence="7">The sequence shown here is derived from an EMBL/GenBank/DDBJ whole genome shotgun (WGS) entry which is preliminary data.</text>
</comment>
<reference evidence="8" key="1">
    <citation type="journal article" date="2019" name="Int. J. Syst. Evol. Microbiol.">
        <title>The Global Catalogue of Microorganisms (GCM) 10K type strain sequencing project: providing services to taxonomists for standard genome sequencing and annotation.</title>
        <authorList>
            <consortium name="The Broad Institute Genomics Platform"/>
            <consortium name="The Broad Institute Genome Sequencing Center for Infectious Disease"/>
            <person name="Wu L."/>
            <person name="Ma J."/>
        </authorList>
    </citation>
    <scope>NUCLEOTIDE SEQUENCE [LARGE SCALE GENOMIC DNA]</scope>
    <source>
        <strain evidence="8">JCM 17017</strain>
    </source>
</reference>
<dbReference type="Gene3D" id="3.40.30.10">
    <property type="entry name" value="Glutaredoxin"/>
    <property type="match status" value="1"/>
</dbReference>
<evidence type="ECO:0000256" key="1">
    <source>
        <dbReference type="ARBA" id="ARBA00004196"/>
    </source>
</evidence>
<proteinExistence type="predicted"/>
<evidence type="ECO:0000256" key="5">
    <source>
        <dbReference type="ARBA" id="ARBA00023284"/>
    </source>
</evidence>
<dbReference type="CDD" id="cd02966">
    <property type="entry name" value="TlpA_like_family"/>
    <property type="match status" value="1"/>
</dbReference>
<dbReference type="PROSITE" id="PS00194">
    <property type="entry name" value="THIOREDOXIN_1"/>
    <property type="match status" value="1"/>
</dbReference>
<sequence>MFAALAVTGCGTGSDAVVPGSTFEFVAPGGQTRIFYDPPEQRGELPEISGESLTEPGRRLSLSDYAGKVVVLNIWGSWCGPCRGEADDLERVFARTRDSGVQFLGVNVRDEMRGAAEDFVRNLNVGYPSFYDPPGRTLLALRGFPRNVVPSTIVLDRQHRVAAIFLTALLDTHLQPVVDRVAVEPSVPGGLP</sequence>
<dbReference type="PANTHER" id="PTHR42852">
    <property type="entry name" value="THIOL:DISULFIDE INTERCHANGE PROTEIN DSBE"/>
    <property type="match status" value="1"/>
</dbReference>
<keyword evidence="3" id="KW-0812">Transmembrane</keyword>
<keyword evidence="8" id="KW-1185">Reference proteome</keyword>